<keyword evidence="3" id="KW-1185">Reference proteome</keyword>
<dbReference type="RefSeq" id="WP_381516106.1">
    <property type="nucleotide sequence ID" value="NZ_JBHUEL010000011.1"/>
</dbReference>
<dbReference type="Proteomes" id="UP001597215">
    <property type="component" value="Unassembled WGS sequence"/>
</dbReference>
<feature type="transmembrane region" description="Helical" evidence="1">
    <location>
        <begin position="62"/>
        <end position="84"/>
    </location>
</feature>
<keyword evidence="1" id="KW-1133">Transmembrane helix</keyword>
<accession>A0ABW4MG72</accession>
<keyword evidence="1" id="KW-0472">Membrane</keyword>
<feature type="transmembrane region" description="Helical" evidence="1">
    <location>
        <begin position="104"/>
        <end position="132"/>
    </location>
</feature>
<feature type="transmembrane region" description="Helical" evidence="1">
    <location>
        <begin position="29"/>
        <end position="50"/>
    </location>
</feature>
<gene>
    <name evidence="2" type="ORF">ACFSAG_14165</name>
</gene>
<protein>
    <submittedName>
        <fullName evidence="2">Uncharacterized protein</fullName>
    </submittedName>
</protein>
<proteinExistence type="predicted"/>
<evidence type="ECO:0000313" key="3">
    <source>
        <dbReference type="Proteomes" id="UP001597215"/>
    </source>
</evidence>
<comment type="caution">
    <text evidence="2">The sequence shown here is derived from an EMBL/GenBank/DDBJ whole genome shotgun (WGS) entry which is preliminary data.</text>
</comment>
<organism evidence="2 3">
    <name type="scientific">Sphingorhabdus buctiana</name>
    <dbReference type="NCBI Taxonomy" id="1508805"/>
    <lineage>
        <taxon>Bacteria</taxon>
        <taxon>Pseudomonadati</taxon>
        <taxon>Pseudomonadota</taxon>
        <taxon>Alphaproteobacteria</taxon>
        <taxon>Sphingomonadales</taxon>
        <taxon>Sphingomonadaceae</taxon>
        <taxon>Sphingorhabdus</taxon>
    </lineage>
</organism>
<evidence type="ECO:0000256" key="1">
    <source>
        <dbReference type="SAM" id="Phobius"/>
    </source>
</evidence>
<dbReference type="EMBL" id="JBHUEL010000011">
    <property type="protein sequence ID" value="MFD1767988.1"/>
    <property type="molecule type" value="Genomic_DNA"/>
</dbReference>
<keyword evidence="1" id="KW-0812">Transmembrane</keyword>
<evidence type="ECO:0000313" key="2">
    <source>
        <dbReference type="EMBL" id="MFD1767988.1"/>
    </source>
</evidence>
<reference evidence="3" key="1">
    <citation type="journal article" date="2019" name="Int. J. Syst. Evol. Microbiol.">
        <title>The Global Catalogue of Microorganisms (GCM) 10K type strain sequencing project: providing services to taxonomists for standard genome sequencing and annotation.</title>
        <authorList>
            <consortium name="The Broad Institute Genomics Platform"/>
            <consortium name="The Broad Institute Genome Sequencing Center for Infectious Disease"/>
            <person name="Wu L."/>
            <person name="Ma J."/>
        </authorList>
    </citation>
    <scope>NUCLEOTIDE SEQUENCE [LARGE SCALE GENOMIC DNA]</scope>
    <source>
        <strain evidence="3">CGMCC 1.12449</strain>
    </source>
</reference>
<sequence>MMLILQIAAGIVLGVAIIAYRHTLIYVAQALAVVAAVIAVVVALVALGSIGIEAGGPTLAKYGAKLAIAIGGMVLLTLIVIGAYGFAVFCGAVNFQPKFLERHIVLYLVANIAIVFAAFGVLSFVPPAAAFYELVNSWSRSNGYKDAGTSAIFGLAQQWPWLALGIMQLVKRGPVVADET</sequence>
<name>A0ABW4MG72_9SPHN</name>